<dbReference type="SUPFAM" id="SSF103088">
    <property type="entry name" value="OmpA-like"/>
    <property type="match status" value="1"/>
</dbReference>
<evidence type="ECO:0000256" key="8">
    <source>
        <dbReference type="PROSITE-ProRule" id="PRU00473"/>
    </source>
</evidence>
<dbReference type="Proteomes" id="UP000186513">
    <property type="component" value="Unassembled WGS sequence"/>
</dbReference>
<dbReference type="PRINTS" id="PR01021">
    <property type="entry name" value="OMPADOMAIN"/>
</dbReference>
<protein>
    <submittedName>
        <fullName evidence="12">Outer membrane protein, adhesin transport system</fullName>
    </submittedName>
</protein>
<keyword evidence="5" id="KW-0812">Transmembrane</keyword>
<dbReference type="InterPro" id="IPR003423">
    <property type="entry name" value="OMP_efflux"/>
</dbReference>
<comment type="subcellular location">
    <subcellularLocation>
        <location evidence="1">Cell outer membrane</location>
    </subcellularLocation>
</comment>
<evidence type="ECO:0000313" key="12">
    <source>
        <dbReference type="EMBL" id="SFZ72833.1"/>
    </source>
</evidence>
<keyword evidence="4" id="KW-1134">Transmembrane beta strand</keyword>
<feature type="signal peptide" evidence="10">
    <location>
        <begin position="1"/>
        <end position="22"/>
    </location>
</feature>
<dbReference type="AlphaFoldDB" id="A0A1K2H906"/>
<reference evidence="12 13" key="1">
    <citation type="submission" date="2016-11" db="EMBL/GenBank/DDBJ databases">
        <authorList>
            <person name="Jaros S."/>
            <person name="Januszkiewicz K."/>
            <person name="Wedrychowicz H."/>
        </authorList>
    </citation>
    <scope>NUCLEOTIDE SEQUENCE [LARGE SCALE GENOMIC DNA]</scope>
    <source>
        <strain evidence="12 13">DSM 18899</strain>
    </source>
</reference>
<evidence type="ECO:0000256" key="10">
    <source>
        <dbReference type="SAM" id="SignalP"/>
    </source>
</evidence>
<dbReference type="SUPFAM" id="SSF56954">
    <property type="entry name" value="Outer membrane efflux proteins (OEP)"/>
    <property type="match status" value="1"/>
</dbReference>
<dbReference type="PANTHER" id="PTHR30026">
    <property type="entry name" value="OUTER MEMBRANE PROTEIN TOLC"/>
    <property type="match status" value="1"/>
</dbReference>
<evidence type="ECO:0000256" key="6">
    <source>
        <dbReference type="ARBA" id="ARBA00023136"/>
    </source>
</evidence>
<dbReference type="OrthoDB" id="9814637at2"/>
<name>A0A1K2H906_9NEIS</name>
<dbReference type="RefSeq" id="WP_072427259.1">
    <property type="nucleotide sequence ID" value="NZ_FPKR01000002.1"/>
</dbReference>
<dbReference type="InterPro" id="IPR036737">
    <property type="entry name" value="OmpA-like_sf"/>
</dbReference>
<dbReference type="GO" id="GO:1990281">
    <property type="term" value="C:efflux pump complex"/>
    <property type="evidence" value="ECO:0007669"/>
    <property type="project" value="TreeGrafter"/>
</dbReference>
<dbReference type="Gene3D" id="1.20.1600.10">
    <property type="entry name" value="Outer membrane efflux proteins (OEP)"/>
    <property type="match status" value="1"/>
</dbReference>
<keyword evidence="13" id="KW-1185">Reference proteome</keyword>
<gene>
    <name evidence="12" type="ORF">SAMN02745887_00730</name>
</gene>
<evidence type="ECO:0000256" key="1">
    <source>
        <dbReference type="ARBA" id="ARBA00004442"/>
    </source>
</evidence>
<feature type="region of interest" description="Disordered" evidence="9">
    <location>
        <begin position="69"/>
        <end position="88"/>
    </location>
</feature>
<dbReference type="NCBIfam" id="TIGR01844">
    <property type="entry name" value="type_I_sec_TolC"/>
    <property type="match status" value="1"/>
</dbReference>
<dbReference type="EMBL" id="FPKR01000002">
    <property type="protein sequence ID" value="SFZ72833.1"/>
    <property type="molecule type" value="Genomic_DNA"/>
</dbReference>
<dbReference type="Gene3D" id="3.30.1330.60">
    <property type="entry name" value="OmpA-like domain"/>
    <property type="match status" value="1"/>
</dbReference>
<evidence type="ECO:0000256" key="9">
    <source>
        <dbReference type="SAM" id="MobiDB-lite"/>
    </source>
</evidence>
<organism evidence="12 13">
    <name type="scientific">Chitinimonas taiwanensis DSM 18899</name>
    <dbReference type="NCBI Taxonomy" id="1121279"/>
    <lineage>
        <taxon>Bacteria</taxon>
        <taxon>Pseudomonadati</taxon>
        <taxon>Pseudomonadota</taxon>
        <taxon>Betaproteobacteria</taxon>
        <taxon>Neisseriales</taxon>
        <taxon>Chitinibacteraceae</taxon>
        <taxon>Chitinimonas</taxon>
    </lineage>
</organism>
<sequence length="626" mass="69286">MKAMFGWLPLTVMALSLQQAYAAPQTLKEAVEQAILQNPEVRYRYHNLQASTEEQDAAKGAYLPRVDLSAEANRTRTDTPSAASRSYQNPSATIQLRQTLFDGFATRNEARRLGHVKQARYYELLAASDEVGLEAARAYVDVLRYRRMVELARQNYAVHQEIHALLSQKVAAGVGRRVDLEQAAGRLALAESNWLTEESNLHDVSTRYQRVIGERPAAQLGELPKLDAALPAGDTLLQDSIRRNPTFLAAVSGIRAGRADADVRRAGYWPTLEFKASQSLERNRDGAKGEYRDGVVGLVLNYNLFRGGSDRARVRQYSQQLNAAYDLRDKACRDVRQTALIAVNDVRRIREQIKLLSQHELSTAKARDAYRQQFDIGQRSLLDLLDTENELFEARRSLASAEFDQELAKLRTLASGHRLLSALELQAMQNGVEEEDGGVAEDDGLLTCNTDLPPTPVLDKPALPALPPVLVPPKPQAPAAAPAPVVIPPAAKKLETLTVSAAACFDFGKSELKKDGRKIFDEIAAKLIARNYDPAKTLIVVEGHSDRIGKPAKVQQISEARAENIRERLIERGLPASMISAKGMGMSEPVTKPQDCKPVAKNRNKLVECYAPDRRVEVEIYATVEN</sequence>
<feature type="domain" description="OmpA-like" evidence="11">
    <location>
        <begin position="492"/>
        <end position="624"/>
    </location>
</feature>
<dbReference type="GO" id="GO:0009279">
    <property type="term" value="C:cell outer membrane"/>
    <property type="evidence" value="ECO:0007669"/>
    <property type="project" value="UniProtKB-SubCell"/>
</dbReference>
<dbReference type="Pfam" id="PF00691">
    <property type="entry name" value="OmpA"/>
    <property type="match status" value="1"/>
</dbReference>
<accession>A0A1K2H906</accession>
<dbReference type="CDD" id="cd07185">
    <property type="entry name" value="OmpA_C-like"/>
    <property type="match status" value="1"/>
</dbReference>
<evidence type="ECO:0000256" key="3">
    <source>
        <dbReference type="ARBA" id="ARBA00022448"/>
    </source>
</evidence>
<proteinExistence type="inferred from homology"/>
<keyword evidence="3" id="KW-0813">Transport</keyword>
<evidence type="ECO:0000256" key="7">
    <source>
        <dbReference type="ARBA" id="ARBA00023237"/>
    </source>
</evidence>
<dbReference type="InterPro" id="IPR006665">
    <property type="entry name" value="OmpA-like"/>
</dbReference>
<keyword evidence="10" id="KW-0732">Signal</keyword>
<dbReference type="PROSITE" id="PS51123">
    <property type="entry name" value="OMPA_2"/>
    <property type="match status" value="1"/>
</dbReference>
<evidence type="ECO:0000259" key="11">
    <source>
        <dbReference type="PROSITE" id="PS51123"/>
    </source>
</evidence>
<dbReference type="InterPro" id="IPR051906">
    <property type="entry name" value="TolC-like"/>
</dbReference>
<evidence type="ECO:0000256" key="4">
    <source>
        <dbReference type="ARBA" id="ARBA00022452"/>
    </source>
</evidence>
<dbReference type="Pfam" id="PF02321">
    <property type="entry name" value="OEP"/>
    <property type="match status" value="2"/>
</dbReference>
<evidence type="ECO:0000256" key="2">
    <source>
        <dbReference type="ARBA" id="ARBA00007613"/>
    </source>
</evidence>
<dbReference type="GO" id="GO:0015288">
    <property type="term" value="F:porin activity"/>
    <property type="evidence" value="ECO:0007669"/>
    <property type="project" value="TreeGrafter"/>
</dbReference>
<evidence type="ECO:0000256" key="5">
    <source>
        <dbReference type="ARBA" id="ARBA00022692"/>
    </source>
</evidence>
<keyword evidence="6 8" id="KW-0472">Membrane</keyword>
<feature type="chain" id="PRO_5012024021" evidence="10">
    <location>
        <begin position="23"/>
        <end position="626"/>
    </location>
</feature>
<keyword evidence="7" id="KW-0998">Cell outer membrane</keyword>
<feature type="compositionally biased region" description="Polar residues" evidence="9">
    <location>
        <begin position="78"/>
        <end position="88"/>
    </location>
</feature>
<dbReference type="STRING" id="1121279.SAMN02745887_00730"/>
<dbReference type="GO" id="GO:0015562">
    <property type="term" value="F:efflux transmembrane transporter activity"/>
    <property type="evidence" value="ECO:0007669"/>
    <property type="project" value="InterPro"/>
</dbReference>
<dbReference type="InterPro" id="IPR010130">
    <property type="entry name" value="T1SS_OMP_TolC"/>
</dbReference>
<comment type="similarity">
    <text evidence="2">Belongs to the outer membrane factor (OMF) (TC 1.B.17) family.</text>
</comment>
<dbReference type="InterPro" id="IPR006664">
    <property type="entry name" value="OMP_bac"/>
</dbReference>
<evidence type="ECO:0000313" key="13">
    <source>
        <dbReference type="Proteomes" id="UP000186513"/>
    </source>
</evidence>
<dbReference type="PANTHER" id="PTHR30026:SF22">
    <property type="entry name" value="OUTER MEMBRANE EFFLUX PROTEIN"/>
    <property type="match status" value="1"/>
</dbReference>